<dbReference type="Gene3D" id="3.30.70.141">
    <property type="entry name" value="Nucleoside diphosphate kinase-like domain"/>
    <property type="match status" value="1"/>
</dbReference>
<proteinExistence type="inferred from homology"/>
<dbReference type="InterPro" id="IPR036850">
    <property type="entry name" value="NDK-like_dom_sf"/>
</dbReference>
<dbReference type="WBParaSite" id="BXY_1190000.1">
    <property type="protein sequence ID" value="BXY_1190000.1"/>
    <property type="gene ID" value="BXY_1190000"/>
</dbReference>
<evidence type="ECO:0000313" key="3">
    <source>
        <dbReference type="Proteomes" id="UP000095284"/>
    </source>
</evidence>
<name>A0A1I7SFT7_BURXY</name>
<dbReference type="Proteomes" id="UP000095284">
    <property type="component" value="Unplaced"/>
</dbReference>
<dbReference type="EMBL" id="CAJFCV020000004">
    <property type="protein sequence ID" value="CAG9113072.1"/>
    <property type="molecule type" value="Genomic_DNA"/>
</dbReference>
<sequence>MFRKFYKDTEHKCDKCKQHVVLAVCSQYLTSSPGNLVEEELFDDILNTGFSVVKQKRVRLDDITVDDWLSSRVPADFAAQFANGTSLILLLNRRNSIEAGREMAKFHNLVCKNKINRPGVYASANIIDAQRDIRLLFPEVKITADDLSAAREYAHSHIVTPLTNELAAMRILSSKSELSQSTIKETFGRNYCP</sequence>
<accession>A0A1I7SFT7</accession>
<evidence type="ECO:0000256" key="1">
    <source>
        <dbReference type="PROSITE-ProRule" id="PRU00706"/>
    </source>
</evidence>
<protein>
    <submittedName>
        <fullName evidence="2">(pine wood nematode) hypothetical protein</fullName>
    </submittedName>
</protein>
<gene>
    <name evidence="2" type="ORF">BXYJ_LOCUS7980</name>
</gene>
<dbReference type="SUPFAM" id="SSF54919">
    <property type="entry name" value="Nucleoside diphosphate kinase, NDK"/>
    <property type="match status" value="1"/>
</dbReference>
<dbReference type="PROSITE" id="PS51374">
    <property type="entry name" value="NDPK_LIKE"/>
    <property type="match status" value="1"/>
</dbReference>
<evidence type="ECO:0000313" key="5">
    <source>
        <dbReference type="WBParaSite" id="BXY_1190000.1"/>
    </source>
</evidence>
<reference evidence="2" key="2">
    <citation type="submission" date="2020-09" db="EMBL/GenBank/DDBJ databases">
        <authorList>
            <person name="Kikuchi T."/>
        </authorList>
    </citation>
    <scope>NUCLEOTIDE SEQUENCE</scope>
    <source>
        <strain evidence="2">Ka4C1</strain>
    </source>
</reference>
<evidence type="ECO:0000313" key="4">
    <source>
        <dbReference type="Proteomes" id="UP000659654"/>
    </source>
</evidence>
<organism evidence="3 5">
    <name type="scientific">Bursaphelenchus xylophilus</name>
    <name type="common">Pinewood nematode worm</name>
    <name type="synonym">Aphelenchoides xylophilus</name>
    <dbReference type="NCBI Taxonomy" id="6326"/>
    <lineage>
        <taxon>Eukaryota</taxon>
        <taxon>Metazoa</taxon>
        <taxon>Ecdysozoa</taxon>
        <taxon>Nematoda</taxon>
        <taxon>Chromadorea</taxon>
        <taxon>Rhabditida</taxon>
        <taxon>Tylenchina</taxon>
        <taxon>Tylenchomorpha</taxon>
        <taxon>Aphelenchoidea</taxon>
        <taxon>Aphelenchoididae</taxon>
        <taxon>Bursaphelenchus</taxon>
    </lineage>
</organism>
<dbReference type="AlphaFoldDB" id="A0A1I7SFT7"/>
<keyword evidence="4" id="KW-1185">Reference proteome</keyword>
<dbReference type="SMR" id="A0A1I7SFT7"/>
<dbReference type="Proteomes" id="UP000582659">
    <property type="component" value="Unassembled WGS sequence"/>
</dbReference>
<evidence type="ECO:0000313" key="2">
    <source>
        <dbReference type="EMBL" id="CAD5224311.1"/>
    </source>
</evidence>
<comment type="caution">
    <text evidence="1">Lacks conserved residue(s) required for the propagation of feature annotation.</text>
</comment>
<reference evidence="5" key="1">
    <citation type="submission" date="2016-11" db="UniProtKB">
        <authorList>
            <consortium name="WormBaseParasite"/>
        </authorList>
    </citation>
    <scope>IDENTIFICATION</scope>
</reference>
<dbReference type="Proteomes" id="UP000659654">
    <property type="component" value="Unassembled WGS sequence"/>
</dbReference>
<dbReference type="EMBL" id="CAJFDI010000004">
    <property type="protein sequence ID" value="CAD5224311.1"/>
    <property type="molecule type" value="Genomic_DNA"/>
</dbReference>
<comment type="similarity">
    <text evidence="1">Belongs to the NDK family.</text>
</comment>
<dbReference type="OrthoDB" id="5783326at2759"/>